<dbReference type="PANTHER" id="PTHR32305:SF15">
    <property type="entry name" value="PROTEIN RHSA-RELATED"/>
    <property type="match status" value="1"/>
</dbReference>
<sequence length="106" mass="12017">MDPNGVITKYIRIGIENIAAKKSTGDTLFYHNDHLGGVNVITDDWGSRVQLIEYDPWGKVSREEGIGDSVRRFTGHMLDPESGLYYYGGRYYDPELGRFISPDPFV</sequence>
<dbReference type="AlphaFoldDB" id="A0A933GLS7"/>
<feature type="domain" description="Teneurin-like YD-shell" evidence="2">
    <location>
        <begin position="24"/>
        <end position="103"/>
    </location>
</feature>
<evidence type="ECO:0000313" key="3">
    <source>
        <dbReference type="EMBL" id="MBI4595480.1"/>
    </source>
</evidence>
<dbReference type="PANTHER" id="PTHR32305">
    <property type="match status" value="1"/>
</dbReference>
<dbReference type="InterPro" id="IPR050708">
    <property type="entry name" value="T6SS_VgrG/RHS"/>
</dbReference>
<name>A0A933GLS7_UNCTE</name>
<dbReference type="Gene3D" id="2.180.10.10">
    <property type="entry name" value="RHS repeat-associated core"/>
    <property type="match status" value="1"/>
</dbReference>
<dbReference type="EMBL" id="JACQWF010000169">
    <property type="protein sequence ID" value="MBI4595480.1"/>
    <property type="molecule type" value="Genomic_DNA"/>
</dbReference>
<reference evidence="3" key="1">
    <citation type="submission" date="2020-07" db="EMBL/GenBank/DDBJ databases">
        <title>Huge and variable diversity of episymbiotic CPR bacteria and DPANN archaea in groundwater ecosystems.</title>
        <authorList>
            <person name="He C.Y."/>
            <person name="Keren R."/>
            <person name="Whittaker M."/>
            <person name="Farag I.F."/>
            <person name="Doudna J."/>
            <person name="Cate J.H.D."/>
            <person name="Banfield J.F."/>
        </authorList>
    </citation>
    <scope>NUCLEOTIDE SEQUENCE</scope>
    <source>
        <strain evidence="3">NC_groundwater_1482_Ag_S-0.65um_47_24</strain>
    </source>
</reference>
<dbReference type="NCBIfam" id="TIGR03696">
    <property type="entry name" value="Rhs_assc_core"/>
    <property type="match status" value="1"/>
</dbReference>
<gene>
    <name evidence="3" type="ORF">HY730_03775</name>
</gene>
<dbReference type="Pfam" id="PF25023">
    <property type="entry name" value="TEN_YD-shell"/>
    <property type="match status" value="1"/>
</dbReference>
<protein>
    <recommendedName>
        <fullName evidence="2">Teneurin-like YD-shell domain-containing protein</fullName>
    </recommendedName>
</protein>
<evidence type="ECO:0000313" key="4">
    <source>
        <dbReference type="Proteomes" id="UP000772181"/>
    </source>
</evidence>
<evidence type="ECO:0000259" key="2">
    <source>
        <dbReference type="Pfam" id="PF25023"/>
    </source>
</evidence>
<comment type="caution">
    <text evidence="3">The sequence shown here is derived from an EMBL/GenBank/DDBJ whole genome shotgun (WGS) entry which is preliminary data.</text>
</comment>
<dbReference type="Proteomes" id="UP000772181">
    <property type="component" value="Unassembled WGS sequence"/>
</dbReference>
<organism evidence="3 4">
    <name type="scientific">Tectimicrobiota bacterium</name>
    <dbReference type="NCBI Taxonomy" id="2528274"/>
    <lineage>
        <taxon>Bacteria</taxon>
        <taxon>Pseudomonadati</taxon>
        <taxon>Nitrospinota/Tectimicrobiota group</taxon>
        <taxon>Candidatus Tectimicrobiota</taxon>
    </lineage>
</organism>
<dbReference type="InterPro" id="IPR056823">
    <property type="entry name" value="TEN-like_YD-shell"/>
</dbReference>
<dbReference type="InterPro" id="IPR022385">
    <property type="entry name" value="Rhs_assc_core"/>
</dbReference>
<keyword evidence="1" id="KW-0677">Repeat</keyword>
<feature type="non-terminal residue" evidence="3">
    <location>
        <position position="106"/>
    </location>
</feature>
<evidence type="ECO:0000256" key="1">
    <source>
        <dbReference type="ARBA" id="ARBA00022737"/>
    </source>
</evidence>
<accession>A0A933GLS7</accession>
<proteinExistence type="predicted"/>